<dbReference type="EMBL" id="JAAVXB010000002">
    <property type="protein sequence ID" value="NKF21597.1"/>
    <property type="molecule type" value="Genomic_DNA"/>
</dbReference>
<dbReference type="AlphaFoldDB" id="A0A969W727"/>
<name>A0A969W727_9GAMM</name>
<dbReference type="RefSeq" id="WP_168146848.1">
    <property type="nucleotide sequence ID" value="NZ_JAAVXB010000002.1"/>
</dbReference>
<feature type="transmembrane region" description="Helical" evidence="1">
    <location>
        <begin position="43"/>
        <end position="60"/>
    </location>
</feature>
<sequence>MKYAIRRTWPSALIFTAIAVLAWAAKAFASGTPYDVLGTTDSIFQQVIGNGLLAAGLWYVRWHYRRYLQQQLGPVAELLKPLVAVVDPLVLSMACLFTVLVLVPLYPGAIPLVLALKTLVGGILWVTVFFFSRNRSTIDKLLGRPS</sequence>
<protein>
    <submittedName>
        <fullName evidence="2">Uncharacterized protein</fullName>
    </submittedName>
</protein>
<keyword evidence="3" id="KW-1185">Reference proteome</keyword>
<organism evidence="2 3">
    <name type="scientific">Solimonas marina</name>
    <dbReference type="NCBI Taxonomy" id="2714601"/>
    <lineage>
        <taxon>Bacteria</taxon>
        <taxon>Pseudomonadati</taxon>
        <taxon>Pseudomonadota</taxon>
        <taxon>Gammaproteobacteria</taxon>
        <taxon>Nevskiales</taxon>
        <taxon>Nevskiaceae</taxon>
        <taxon>Solimonas</taxon>
    </lineage>
</organism>
<keyword evidence="1" id="KW-0812">Transmembrane</keyword>
<feature type="transmembrane region" description="Helical" evidence="1">
    <location>
        <begin position="109"/>
        <end position="131"/>
    </location>
</feature>
<evidence type="ECO:0000256" key="1">
    <source>
        <dbReference type="SAM" id="Phobius"/>
    </source>
</evidence>
<reference evidence="2" key="1">
    <citation type="submission" date="2020-03" db="EMBL/GenBank/DDBJ databases">
        <title>Solimonas marina sp. nov., isolated from deep seawater of the Pacific Ocean.</title>
        <authorList>
            <person name="Liu X."/>
            <person name="Lai Q."/>
            <person name="Sun F."/>
            <person name="Gai Y."/>
            <person name="Li G."/>
            <person name="Shao Z."/>
        </authorList>
    </citation>
    <scope>NUCLEOTIDE SEQUENCE</scope>
    <source>
        <strain evidence="2">C16B3</strain>
    </source>
</reference>
<accession>A0A969W727</accession>
<gene>
    <name evidence="2" type="ORF">G7Y82_04650</name>
</gene>
<proteinExistence type="predicted"/>
<evidence type="ECO:0000313" key="2">
    <source>
        <dbReference type="EMBL" id="NKF21597.1"/>
    </source>
</evidence>
<keyword evidence="1" id="KW-0472">Membrane</keyword>
<feature type="transmembrane region" description="Helical" evidence="1">
    <location>
        <begin position="81"/>
        <end position="103"/>
    </location>
</feature>
<evidence type="ECO:0000313" key="3">
    <source>
        <dbReference type="Proteomes" id="UP000653472"/>
    </source>
</evidence>
<keyword evidence="1" id="KW-1133">Transmembrane helix</keyword>
<comment type="caution">
    <text evidence="2">The sequence shown here is derived from an EMBL/GenBank/DDBJ whole genome shotgun (WGS) entry which is preliminary data.</text>
</comment>
<dbReference type="Proteomes" id="UP000653472">
    <property type="component" value="Unassembled WGS sequence"/>
</dbReference>